<reference evidence="2 3" key="1">
    <citation type="submission" date="2022-05" db="EMBL/GenBank/DDBJ databases">
        <title>S8-45 Sphingomonas ultraviolaceadurans.</title>
        <authorList>
            <person name="Liu Y."/>
        </authorList>
    </citation>
    <scope>NUCLEOTIDE SEQUENCE [LARGE SCALE GENOMIC DNA]</scope>
    <source>
        <strain evidence="2 3">S8-45</strain>
    </source>
</reference>
<evidence type="ECO:0000313" key="2">
    <source>
        <dbReference type="EMBL" id="UUR08475.1"/>
    </source>
</evidence>
<accession>A0ABY5MXJ1</accession>
<keyword evidence="1" id="KW-0812">Transmembrane</keyword>
<dbReference type="EMBL" id="CP097253">
    <property type="protein sequence ID" value="UUR08475.1"/>
    <property type="molecule type" value="Genomic_DNA"/>
</dbReference>
<proteinExistence type="predicted"/>
<sequence length="219" mass="24813">MTTLNSANPNATQLQKLDAADALLRKRFVHGYSYFRMKQNWMAAFLRPVWDDLAAPVRPDDILKFRRAACSQQAIVFQEIAKRLGFEFASVRINGQENLGGHFLPTIKIEGQWWVYDANQEIAARRYPLDWLMTADAQISNVYQPDVARLLLNSAHAKRVRFTDLNENAAEQASLLHGALALLSSVGWMLALLLWAILRPRPKQQNLPVEFPQPGKCAA</sequence>
<keyword evidence="1" id="KW-0472">Membrane</keyword>
<keyword evidence="1" id="KW-1133">Transmembrane helix</keyword>
<dbReference type="RefSeq" id="WP_249504251.1">
    <property type="nucleotide sequence ID" value="NZ_CP097253.1"/>
</dbReference>
<keyword evidence="3" id="KW-1185">Reference proteome</keyword>
<protein>
    <recommendedName>
        <fullName evidence="4">Transglutaminase domain-containing protein</fullName>
    </recommendedName>
</protein>
<gene>
    <name evidence="2" type="ORF">M1K48_02170</name>
</gene>
<evidence type="ECO:0000313" key="3">
    <source>
        <dbReference type="Proteomes" id="UP000831921"/>
    </source>
</evidence>
<organism evidence="2 3">
    <name type="scientific">Sphingomonas glaciei</name>
    <dbReference type="NCBI Taxonomy" id="2938948"/>
    <lineage>
        <taxon>Bacteria</taxon>
        <taxon>Pseudomonadati</taxon>
        <taxon>Pseudomonadota</taxon>
        <taxon>Alphaproteobacteria</taxon>
        <taxon>Sphingomonadales</taxon>
        <taxon>Sphingomonadaceae</taxon>
        <taxon>Sphingomonas</taxon>
    </lineage>
</organism>
<dbReference type="Proteomes" id="UP000831921">
    <property type="component" value="Chromosome"/>
</dbReference>
<evidence type="ECO:0000256" key="1">
    <source>
        <dbReference type="SAM" id="Phobius"/>
    </source>
</evidence>
<evidence type="ECO:0008006" key="4">
    <source>
        <dbReference type="Google" id="ProtNLM"/>
    </source>
</evidence>
<feature type="transmembrane region" description="Helical" evidence="1">
    <location>
        <begin position="175"/>
        <end position="198"/>
    </location>
</feature>
<name>A0ABY5MXJ1_9SPHN</name>